<dbReference type="GO" id="GO:0003700">
    <property type="term" value="F:DNA-binding transcription factor activity"/>
    <property type="evidence" value="ECO:0007669"/>
    <property type="project" value="TreeGrafter"/>
</dbReference>
<sequence length="212" mass="22535">MTDTEGAVPRRRENTRQRLLDAAAQVFAEVGLDAASVEAVCEAAGYTRGAFYSNFESKEQLFLELCARAAAHQIAAVRAKVADLETEGLAGAPGDSLTLVQQVLEASGADRTAVLLMGEIRIRALRDPVVAAAYRSQGAQLRAEVAQIIVDIARAKDLSLRLPAAQASDLFMTAWSTAAEDAVMDGDDQAGITRRIGEALAIVADLVIDHSR</sequence>
<name>A0A5C8I2E2_9MICO</name>
<evidence type="ECO:0000313" key="4">
    <source>
        <dbReference type="EMBL" id="TXK12063.1"/>
    </source>
</evidence>
<organism evidence="4 5">
    <name type="scientific">Microbacterium hatanonis</name>
    <dbReference type="NCBI Taxonomy" id="404366"/>
    <lineage>
        <taxon>Bacteria</taxon>
        <taxon>Bacillati</taxon>
        <taxon>Actinomycetota</taxon>
        <taxon>Actinomycetes</taxon>
        <taxon>Micrococcales</taxon>
        <taxon>Microbacteriaceae</taxon>
        <taxon>Microbacterium</taxon>
    </lineage>
</organism>
<dbReference type="EMBL" id="VRSV01000001">
    <property type="protein sequence ID" value="TXK12063.1"/>
    <property type="molecule type" value="Genomic_DNA"/>
</dbReference>
<dbReference type="InterPro" id="IPR050109">
    <property type="entry name" value="HTH-type_TetR-like_transc_reg"/>
</dbReference>
<dbReference type="GO" id="GO:0000976">
    <property type="term" value="F:transcription cis-regulatory region binding"/>
    <property type="evidence" value="ECO:0007669"/>
    <property type="project" value="TreeGrafter"/>
</dbReference>
<accession>A0A5C8I2E2</accession>
<dbReference type="RefSeq" id="WP_147892807.1">
    <property type="nucleotide sequence ID" value="NZ_BAAANR010000001.1"/>
</dbReference>
<reference evidence="4 5" key="1">
    <citation type="submission" date="2019-08" db="EMBL/GenBank/DDBJ databases">
        <authorList>
            <person name="Dong K."/>
        </authorList>
    </citation>
    <scope>NUCLEOTIDE SEQUENCE [LARGE SCALE GENOMIC DNA]</scope>
    <source>
        <strain evidence="4 5">JCM14558</strain>
    </source>
</reference>
<dbReference type="InterPro" id="IPR009057">
    <property type="entry name" value="Homeodomain-like_sf"/>
</dbReference>
<dbReference type="PRINTS" id="PR00455">
    <property type="entry name" value="HTHTETR"/>
</dbReference>
<feature type="DNA-binding region" description="H-T-H motif" evidence="2">
    <location>
        <begin position="36"/>
        <end position="55"/>
    </location>
</feature>
<dbReference type="PANTHER" id="PTHR30055:SF241">
    <property type="entry name" value="TRANSCRIPTIONAL REGULATORY PROTEIN"/>
    <property type="match status" value="1"/>
</dbReference>
<protein>
    <submittedName>
        <fullName evidence="4">TetR family transcriptional regulator</fullName>
    </submittedName>
</protein>
<evidence type="ECO:0000259" key="3">
    <source>
        <dbReference type="PROSITE" id="PS50977"/>
    </source>
</evidence>
<evidence type="ECO:0000313" key="5">
    <source>
        <dbReference type="Proteomes" id="UP000321034"/>
    </source>
</evidence>
<dbReference type="Proteomes" id="UP000321034">
    <property type="component" value="Unassembled WGS sequence"/>
</dbReference>
<keyword evidence="5" id="KW-1185">Reference proteome</keyword>
<comment type="caution">
    <text evidence="4">The sequence shown here is derived from an EMBL/GenBank/DDBJ whole genome shotgun (WGS) entry which is preliminary data.</text>
</comment>
<dbReference type="Pfam" id="PF00440">
    <property type="entry name" value="TetR_N"/>
    <property type="match status" value="1"/>
</dbReference>
<dbReference type="AlphaFoldDB" id="A0A5C8I2E2"/>
<dbReference type="SUPFAM" id="SSF46689">
    <property type="entry name" value="Homeodomain-like"/>
    <property type="match status" value="1"/>
</dbReference>
<gene>
    <name evidence="4" type="ORF">FVP77_00780</name>
</gene>
<feature type="domain" description="HTH tetR-type" evidence="3">
    <location>
        <begin position="13"/>
        <end position="73"/>
    </location>
</feature>
<keyword evidence="1 2" id="KW-0238">DNA-binding</keyword>
<proteinExistence type="predicted"/>
<dbReference type="PANTHER" id="PTHR30055">
    <property type="entry name" value="HTH-TYPE TRANSCRIPTIONAL REGULATOR RUTR"/>
    <property type="match status" value="1"/>
</dbReference>
<evidence type="ECO:0000256" key="1">
    <source>
        <dbReference type="ARBA" id="ARBA00023125"/>
    </source>
</evidence>
<dbReference type="Gene3D" id="1.10.357.10">
    <property type="entry name" value="Tetracycline Repressor, domain 2"/>
    <property type="match status" value="1"/>
</dbReference>
<dbReference type="OrthoDB" id="7252896at2"/>
<evidence type="ECO:0000256" key="2">
    <source>
        <dbReference type="PROSITE-ProRule" id="PRU00335"/>
    </source>
</evidence>
<dbReference type="PROSITE" id="PS50977">
    <property type="entry name" value="HTH_TETR_2"/>
    <property type="match status" value="1"/>
</dbReference>
<dbReference type="InterPro" id="IPR001647">
    <property type="entry name" value="HTH_TetR"/>
</dbReference>